<gene>
    <name evidence="6 7" type="primary">nhaA</name>
    <name evidence="7" type="ORF">L21SP5_01209</name>
</gene>
<feature type="transmembrane region" description="Helical" evidence="6">
    <location>
        <begin position="74"/>
        <end position="91"/>
    </location>
</feature>
<accession>A0A0S2HXQ9</accession>
<feature type="transmembrane region" description="Helical" evidence="6">
    <location>
        <begin position="161"/>
        <end position="185"/>
    </location>
</feature>
<feature type="transmembrane region" description="Helical" evidence="6">
    <location>
        <begin position="313"/>
        <end position="332"/>
    </location>
</feature>
<feature type="transmembrane region" description="Helical" evidence="6">
    <location>
        <begin position="382"/>
        <end position="403"/>
    </location>
</feature>
<comment type="subcellular location">
    <subcellularLocation>
        <location evidence="1">Cell inner membrane</location>
        <topology evidence="1">Multi-pass membrane protein</topology>
    </subcellularLocation>
    <subcellularLocation>
        <location evidence="6">Cell membrane</location>
        <topology evidence="6">Multi-pass membrane protein</topology>
    </subcellularLocation>
</comment>
<feature type="transmembrane region" description="Helical" evidence="6">
    <location>
        <begin position="21"/>
        <end position="43"/>
    </location>
</feature>
<evidence type="ECO:0000256" key="6">
    <source>
        <dbReference type="HAMAP-Rule" id="MF_01844"/>
    </source>
</evidence>
<feature type="transmembrane region" description="Helical" evidence="6">
    <location>
        <begin position="338"/>
        <end position="361"/>
    </location>
</feature>
<dbReference type="Proteomes" id="UP000064893">
    <property type="component" value="Chromosome"/>
</dbReference>
<dbReference type="RefSeq" id="WP_057952377.1">
    <property type="nucleotide sequence ID" value="NZ_CP013118.1"/>
</dbReference>
<feature type="transmembrane region" description="Helical" evidence="6">
    <location>
        <begin position="415"/>
        <end position="432"/>
    </location>
</feature>
<keyword evidence="6" id="KW-0739">Sodium transport</keyword>
<keyword evidence="3 6" id="KW-0812">Transmembrane</keyword>
<sequence length="437" mass="47681">MVIEKTKEAVKDIMSPFYRFFKIESSGGILLIIATAVALVWANTPFRDVYFHILEFPIAIGAGDFLLEKTLHHWINDGLMALFFFLVGLEIKREIMAGELSSFSKAILPIGAAVGGMIVPALIYIFLQGGTAAADGWGIPMATDIAFTIGILSLIGKRVPLALKVFLVAFAIVDDIGAVVVIALFYSQDIMWNLLFMSMGFIALLMIANMFHVRSLIWYVIIGHIIWFLFLKSGIHPTLAGVIVAFTIPANRKLRLEDFVGQIREQSNIFCKESCKDRMTLSNIQLESIDNLQQSISKVQSPLQSLEHLLHPFVTYVVMPVFALANAGVVLTTGNVSVFSGVSLSIAISLIAGKVIGISGFTWLMVKLKIGKLPSKVNMKMIFGAAMLGAVGFTMSLFISNLAFGDDALLNNAKIGILTGSFIAGVTGYLLLKKFTK</sequence>
<keyword evidence="6" id="KW-0915">Sodium</keyword>
<dbReference type="InterPro" id="IPR004670">
    <property type="entry name" value="NhaA"/>
</dbReference>
<keyword evidence="8" id="KW-1185">Reference proteome</keyword>
<feature type="transmembrane region" description="Helical" evidence="6">
    <location>
        <begin position="106"/>
        <end position="127"/>
    </location>
</feature>
<evidence type="ECO:0000256" key="1">
    <source>
        <dbReference type="ARBA" id="ARBA00004429"/>
    </source>
</evidence>
<dbReference type="Gene3D" id="1.20.1530.10">
    <property type="entry name" value="Na+/H+ antiporter like domain"/>
    <property type="match status" value="1"/>
</dbReference>
<keyword evidence="6" id="KW-0050">Antiport</keyword>
<dbReference type="PATRIC" id="fig|1307839.3.peg.1297"/>
<evidence type="ECO:0000256" key="4">
    <source>
        <dbReference type="ARBA" id="ARBA00022989"/>
    </source>
</evidence>
<dbReference type="Pfam" id="PF06965">
    <property type="entry name" value="Na_H_antiport_1"/>
    <property type="match status" value="1"/>
</dbReference>
<feature type="transmembrane region" description="Helical" evidence="6">
    <location>
        <begin position="134"/>
        <end position="155"/>
    </location>
</feature>
<evidence type="ECO:0000313" key="8">
    <source>
        <dbReference type="Proteomes" id="UP000064893"/>
    </source>
</evidence>
<dbReference type="AlphaFoldDB" id="A0A0S2HXQ9"/>
<dbReference type="OrthoDB" id="9808135at2"/>
<organism evidence="7 8">
    <name type="scientific">Salinivirga cyanobacteriivorans</name>
    <dbReference type="NCBI Taxonomy" id="1307839"/>
    <lineage>
        <taxon>Bacteria</taxon>
        <taxon>Pseudomonadati</taxon>
        <taxon>Bacteroidota</taxon>
        <taxon>Bacteroidia</taxon>
        <taxon>Bacteroidales</taxon>
        <taxon>Salinivirgaceae</taxon>
        <taxon>Salinivirga</taxon>
    </lineage>
</organism>
<name>A0A0S2HXQ9_9BACT</name>
<dbReference type="GO" id="GO:0005886">
    <property type="term" value="C:plasma membrane"/>
    <property type="evidence" value="ECO:0007669"/>
    <property type="project" value="UniProtKB-SubCell"/>
</dbReference>
<dbReference type="PANTHER" id="PTHR30341">
    <property type="entry name" value="SODIUM ION/PROTON ANTIPORTER NHAA-RELATED"/>
    <property type="match status" value="1"/>
</dbReference>
<keyword evidence="6" id="KW-0406">Ion transport</keyword>
<evidence type="ECO:0000256" key="2">
    <source>
        <dbReference type="ARBA" id="ARBA00022475"/>
    </source>
</evidence>
<dbReference type="PANTHER" id="PTHR30341:SF0">
    <property type="entry name" value="NA(+)_H(+) ANTIPORTER NHAA"/>
    <property type="match status" value="1"/>
</dbReference>
<evidence type="ECO:0000313" key="7">
    <source>
        <dbReference type="EMBL" id="ALO14864.1"/>
    </source>
</evidence>
<keyword evidence="6" id="KW-0813">Transport</keyword>
<dbReference type="GO" id="GO:0015385">
    <property type="term" value="F:sodium:proton antiporter activity"/>
    <property type="evidence" value="ECO:0007669"/>
    <property type="project" value="UniProtKB-UniRule"/>
</dbReference>
<comment type="catalytic activity">
    <reaction evidence="6">
        <text>Na(+)(in) + 2 H(+)(out) = Na(+)(out) + 2 H(+)(in)</text>
        <dbReference type="Rhea" id="RHEA:29251"/>
        <dbReference type="ChEBI" id="CHEBI:15378"/>
        <dbReference type="ChEBI" id="CHEBI:29101"/>
    </reaction>
</comment>
<dbReference type="KEGG" id="blq:L21SP5_01209"/>
<feature type="transmembrane region" description="Helical" evidence="6">
    <location>
        <begin position="192"/>
        <end position="211"/>
    </location>
</feature>
<reference evidence="7 8" key="1">
    <citation type="submission" date="2015-11" db="EMBL/GenBank/DDBJ databases">
        <title>Description and complete genome sequence of a novel strain predominating in hypersaline microbial mats and representing a new family of the Bacteriodetes phylum.</title>
        <authorList>
            <person name="Spring S."/>
            <person name="Bunk B."/>
            <person name="Sproer C."/>
            <person name="Klenk H.-P."/>
        </authorList>
    </citation>
    <scope>NUCLEOTIDE SEQUENCE [LARGE SCALE GENOMIC DNA]</scope>
    <source>
        <strain evidence="7 8">L21-Spi-D4</strain>
    </source>
</reference>
<evidence type="ECO:0000256" key="5">
    <source>
        <dbReference type="ARBA" id="ARBA00023136"/>
    </source>
</evidence>
<dbReference type="InterPro" id="IPR023171">
    <property type="entry name" value="Na/H_antiporter_dom_sf"/>
</dbReference>
<dbReference type="NCBIfam" id="TIGR00773">
    <property type="entry name" value="NhaA"/>
    <property type="match status" value="1"/>
</dbReference>
<comment type="similarity">
    <text evidence="6">Belongs to the NhaA Na(+)/H(+) (TC 2.A.33) antiporter family.</text>
</comment>
<comment type="function">
    <text evidence="6">Na(+)/H(+) antiporter that extrudes sodium in exchange for external protons.</text>
</comment>
<feature type="transmembrane region" description="Helical" evidence="6">
    <location>
        <begin position="217"/>
        <end position="246"/>
    </location>
</feature>
<dbReference type="HAMAP" id="MF_01844">
    <property type="entry name" value="NhaA"/>
    <property type="match status" value="1"/>
</dbReference>
<keyword evidence="4 6" id="KW-1133">Transmembrane helix</keyword>
<protein>
    <recommendedName>
        <fullName evidence="6">Na(+)/H(+) antiporter NhaA</fullName>
    </recommendedName>
    <alternativeName>
        <fullName evidence="6">Sodium/proton antiporter NhaA</fullName>
    </alternativeName>
</protein>
<evidence type="ECO:0000256" key="3">
    <source>
        <dbReference type="ARBA" id="ARBA00022692"/>
    </source>
</evidence>
<dbReference type="GO" id="GO:0006885">
    <property type="term" value="P:regulation of pH"/>
    <property type="evidence" value="ECO:0007669"/>
    <property type="project" value="UniProtKB-UniRule"/>
</dbReference>
<proteinExistence type="inferred from homology"/>
<dbReference type="STRING" id="1307839.L21SP5_01209"/>
<keyword evidence="5 6" id="KW-0472">Membrane</keyword>
<dbReference type="EMBL" id="CP013118">
    <property type="protein sequence ID" value="ALO14864.1"/>
    <property type="molecule type" value="Genomic_DNA"/>
</dbReference>
<keyword evidence="2 6" id="KW-1003">Cell membrane</keyword>